<reference evidence="1 2" key="1">
    <citation type="submission" date="2019-10" db="EMBL/GenBank/DDBJ databases">
        <title>Draft Genome Sequence of Cytophagaceae sp. SJW1-29.</title>
        <authorList>
            <person name="Choi A."/>
        </authorList>
    </citation>
    <scope>NUCLEOTIDE SEQUENCE [LARGE SCALE GENOMIC DNA]</scope>
    <source>
        <strain evidence="1 2">SJW1-29</strain>
    </source>
</reference>
<dbReference type="AlphaFoldDB" id="A0A7C9FZU3"/>
<dbReference type="Pfam" id="PF14113">
    <property type="entry name" value="Tae4"/>
    <property type="match status" value="1"/>
</dbReference>
<evidence type="ECO:0000313" key="1">
    <source>
        <dbReference type="EMBL" id="MPR36068.1"/>
    </source>
</evidence>
<proteinExistence type="predicted"/>
<keyword evidence="2" id="KW-1185">Reference proteome</keyword>
<evidence type="ECO:0008006" key="3">
    <source>
        <dbReference type="Google" id="ProtNLM"/>
    </source>
</evidence>
<name>A0A7C9FZU3_9BACT</name>
<evidence type="ECO:0000313" key="2">
    <source>
        <dbReference type="Proteomes" id="UP000479293"/>
    </source>
</evidence>
<sequence>MSSISVWTVFEKTTAMPFEILVPQCVIRPSYAILERAYGDYRGNPAPAGPTPRNQCAVRMSVALGRAGFGLESFPVPRRVKTRSHLPVPFVVGAHELASYLETTMGRPERFPGRRSTADLLQNRKGIIYFNDCFRREDGSAGDHIDLWNGSVYFNQVNNLPAGAEDPRSSGNLFGRSNRVWFWGLA</sequence>
<dbReference type="InterPro" id="IPR025562">
    <property type="entry name" value="Tae4"/>
</dbReference>
<gene>
    <name evidence="1" type="ORF">GBK04_22635</name>
</gene>
<dbReference type="Gene3D" id="3.90.1720.70">
    <property type="match status" value="1"/>
</dbReference>
<protein>
    <recommendedName>
        <fullName evidence="3">Type VI secretion system amidase effector protein Tae4</fullName>
    </recommendedName>
</protein>
<dbReference type="EMBL" id="WHLY01000002">
    <property type="protein sequence ID" value="MPR36068.1"/>
    <property type="molecule type" value="Genomic_DNA"/>
</dbReference>
<accession>A0A7C9FZU3</accession>
<comment type="caution">
    <text evidence="1">The sequence shown here is derived from an EMBL/GenBank/DDBJ whole genome shotgun (WGS) entry which is preliminary data.</text>
</comment>
<organism evidence="1 2">
    <name type="scientific">Salmonirosea aquatica</name>
    <dbReference type="NCBI Taxonomy" id="2654236"/>
    <lineage>
        <taxon>Bacteria</taxon>
        <taxon>Pseudomonadati</taxon>
        <taxon>Bacteroidota</taxon>
        <taxon>Cytophagia</taxon>
        <taxon>Cytophagales</taxon>
        <taxon>Spirosomataceae</taxon>
        <taxon>Salmonirosea</taxon>
    </lineage>
</organism>
<dbReference type="Proteomes" id="UP000479293">
    <property type="component" value="Unassembled WGS sequence"/>
</dbReference>